<keyword evidence="2 5" id="KW-0812">Transmembrane</keyword>
<feature type="transmembrane region" description="Helical" evidence="5">
    <location>
        <begin position="57"/>
        <end position="86"/>
    </location>
</feature>
<evidence type="ECO:0000256" key="5">
    <source>
        <dbReference type="SAM" id="Phobius"/>
    </source>
</evidence>
<dbReference type="EMBL" id="CP139368">
    <property type="protein sequence ID" value="WPR89746.1"/>
    <property type="molecule type" value="Genomic_DNA"/>
</dbReference>
<gene>
    <name evidence="7" type="ORF">SM116_00210</name>
</gene>
<reference evidence="7 8" key="1">
    <citation type="submission" date="2023-11" db="EMBL/GenBank/DDBJ databases">
        <title>Genome sequence of Microbacterium rhizosphaerae KACC 19337.</title>
        <authorList>
            <person name="Choi H."/>
            <person name="Kim S."/>
            <person name="Kim Y."/>
            <person name="Kwon S.-W."/>
            <person name="Heo J."/>
        </authorList>
    </citation>
    <scope>NUCLEOTIDE SEQUENCE [LARGE SCALE GENOMIC DNA]</scope>
    <source>
        <strain evidence="7 8">KACC 19337</strain>
    </source>
</reference>
<dbReference type="Proteomes" id="UP001323798">
    <property type="component" value="Chromosome"/>
</dbReference>
<dbReference type="Pfam" id="PF07291">
    <property type="entry name" value="MauE"/>
    <property type="match status" value="1"/>
</dbReference>
<feature type="transmembrane region" description="Helical" evidence="5">
    <location>
        <begin position="118"/>
        <end position="138"/>
    </location>
</feature>
<feature type="transmembrane region" description="Helical" evidence="5">
    <location>
        <begin position="150"/>
        <end position="169"/>
    </location>
</feature>
<evidence type="ECO:0000256" key="2">
    <source>
        <dbReference type="ARBA" id="ARBA00022692"/>
    </source>
</evidence>
<sequence>MPGALTLALPLMLAAVLITSGIAKLRHPDDLSGWRELGVPRALQREWLLRVHPWGEIALGLALLVLGGLLGLLAALVAVFLMAWYVRLVAIAWRADDGAECACFGVRKRVTGVTVVRNIWLTAVAIAAAAVVWTLPLLGGAVAGITAAGAWWWVVALLVASVTAVIIMWPGGEQVSAAAAEPRSTVDGDDQDYVRVRTPSVPVTLADGRTVNLRSLTRARPVLLLAVSTVCGSCNEVIAKIGEWRALLPEVDVRFLLPFPPEISDLIEREEPQSLHDSDNYVRDSIADWATPTAVLLGVDNMLAGGPISGTEAIKDFVQEIRASLDEMTVA</sequence>
<dbReference type="InterPro" id="IPR009908">
    <property type="entry name" value="Methylamine_util_MauE"/>
</dbReference>
<organism evidence="7 8">
    <name type="scientific">Microbacterium rhizosphaerae</name>
    <dbReference type="NCBI Taxonomy" id="1678237"/>
    <lineage>
        <taxon>Bacteria</taxon>
        <taxon>Bacillati</taxon>
        <taxon>Actinomycetota</taxon>
        <taxon>Actinomycetes</taxon>
        <taxon>Micrococcales</taxon>
        <taxon>Microbacteriaceae</taxon>
        <taxon>Microbacterium</taxon>
    </lineage>
</organism>
<evidence type="ECO:0000256" key="1">
    <source>
        <dbReference type="ARBA" id="ARBA00004141"/>
    </source>
</evidence>
<keyword evidence="3 5" id="KW-1133">Transmembrane helix</keyword>
<proteinExistence type="predicted"/>
<evidence type="ECO:0000313" key="7">
    <source>
        <dbReference type="EMBL" id="WPR89746.1"/>
    </source>
</evidence>
<name>A0ABZ0SR05_9MICO</name>
<evidence type="ECO:0000313" key="8">
    <source>
        <dbReference type="Proteomes" id="UP001323798"/>
    </source>
</evidence>
<dbReference type="RefSeq" id="WP_320942460.1">
    <property type="nucleotide sequence ID" value="NZ_BAABEU010000003.1"/>
</dbReference>
<evidence type="ECO:0000256" key="4">
    <source>
        <dbReference type="ARBA" id="ARBA00023136"/>
    </source>
</evidence>
<evidence type="ECO:0000256" key="3">
    <source>
        <dbReference type="ARBA" id="ARBA00022989"/>
    </source>
</evidence>
<keyword evidence="4 5" id="KW-0472">Membrane</keyword>
<evidence type="ECO:0000259" key="6">
    <source>
        <dbReference type="Pfam" id="PF07291"/>
    </source>
</evidence>
<keyword evidence="8" id="KW-1185">Reference proteome</keyword>
<comment type="subcellular location">
    <subcellularLocation>
        <location evidence="1">Membrane</location>
        <topology evidence="1">Multi-pass membrane protein</topology>
    </subcellularLocation>
</comment>
<accession>A0ABZ0SR05</accession>
<feature type="domain" description="Methylamine utilisation protein MauE" evidence="6">
    <location>
        <begin position="5"/>
        <end position="129"/>
    </location>
</feature>
<protein>
    <submittedName>
        <fullName evidence="7">MauE/DoxX family redox-associated membrane protein</fullName>
    </submittedName>
</protein>